<accession>A0AAD9U993</accession>
<reference evidence="1" key="1">
    <citation type="journal article" date="2023" name="Plant J.">
        <title>Genome sequences and population genomics provide insights into the demographic history, inbreeding, and mutation load of two 'living fossil' tree species of Dipteronia.</title>
        <authorList>
            <person name="Feng Y."/>
            <person name="Comes H.P."/>
            <person name="Chen J."/>
            <person name="Zhu S."/>
            <person name="Lu R."/>
            <person name="Zhang X."/>
            <person name="Li P."/>
            <person name="Qiu J."/>
            <person name="Olsen K.M."/>
            <person name="Qiu Y."/>
        </authorList>
    </citation>
    <scope>NUCLEOTIDE SEQUENCE</scope>
    <source>
        <strain evidence="1">KIB01</strain>
    </source>
</reference>
<evidence type="ECO:0000313" key="2">
    <source>
        <dbReference type="Proteomes" id="UP001280121"/>
    </source>
</evidence>
<dbReference type="InterPro" id="IPR010903">
    <property type="entry name" value="DUF1517"/>
</dbReference>
<comment type="caution">
    <text evidence="1">The sequence shown here is derived from an EMBL/GenBank/DDBJ whole genome shotgun (WGS) entry which is preliminary data.</text>
</comment>
<dbReference type="GO" id="GO:0009507">
    <property type="term" value="C:chloroplast"/>
    <property type="evidence" value="ECO:0007669"/>
    <property type="project" value="TreeGrafter"/>
</dbReference>
<organism evidence="1 2">
    <name type="scientific">Dipteronia dyeriana</name>
    <dbReference type="NCBI Taxonomy" id="168575"/>
    <lineage>
        <taxon>Eukaryota</taxon>
        <taxon>Viridiplantae</taxon>
        <taxon>Streptophyta</taxon>
        <taxon>Embryophyta</taxon>
        <taxon>Tracheophyta</taxon>
        <taxon>Spermatophyta</taxon>
        <taxon>Magnoliopsida</taxon>
        <taxon>eudicotyledons</taxon>
        <taxon>Gunneridae</taxon>
        <taxon>Pentapetalae</taxon>
        <taxon>rosids</taxon>
        <taxon>malvids</taxon>
        <taxon>Sapindales</taxon>
        <taxon>Sapindaceae</taxon>
        <taxon>Hippocastanoideae</taxon>
        <taxon>Acereae</taxon>
        <taxon>Dipteronia</taxon>
    </lineage>
</organism>
<sequence>MRTYSLRETAGTLCNNYMPFINNGYSSVKVCKSREDAAAYFLKLSNEEQKKFDFLNEIRKLNSEKTNTNRWGLLNNSEWTHIVVTILVAARGRAVHEFPNYIGYKGYLYNAFQSFIRMSLSEFAEIQALNVFWTPRIKNYGLTDMEVRTAYPQLCNCKIWGN</sequence>
<dbReference type="EMBL" id="JANJYI010000005">
    <property type="protein sequence ID" value="KAK2650246.1"/>
    <property type="molecule type" value="Genomic_DNA"/>
</dbReference>
<evidence type="ECO:0000313" key="1">
    <source>
        <dbReference type="EMBL" id="KAK2650246.1"/>
    </source>
</evidence>
<dbReference type="Pfam" id="PF07466">
    <property type="entry name" value="DUF1517"/>
    <property type="match status" value="1"/>
</dbReference>
<dbReference type="InterPro" id="IPR053023">
    <property type="entry name" value="FLAP_modulator"/>
</dbReference>
<dbReference type="AlphaFoldDB" id="A0AAD9U993"/>
<keyword evidence="2" id="KW-1185">Reference proteome</keyword>
<protein>
    <submittedName>
        <fullName evidence="1">Uncharacterized protein</fullName>
    </submittedName>
</protein>
<dbReference type="PANTHER" id="PTHR33975">
    <property type="entry name" value="MYELIN-ASSOCIATED OLIGODENDROCYTE BASIC PROTEIN"/>
    <property type="match status" value="1"/>
</dbReference>
<gene>
    <name evidence="1" type="ORF">Ddye_017735</name>
</gene>
<name>A0AAD9U993_9ROSI</name>
<dbReference type="PANTHER" id="PTHR33975:SF2">
    <property type="entry name" value="MYELIN-ASSOCIATED OLIGODENDROCYTE BASIC PROTEIN"/>
    <property type="match status" value="1"/>
</dbReference>
<dbReference type="Proteomes" id="UP001280121">
    <property type="component" value="Unassembled WGS sequence"/>
</dbReference>
<proteinExistence type="predicted"/>